<reference evidence="1 2" key="1">
    <citation type="submission" date="2020-02" db="EMBL/GenBank/DDBJ databases">
        <authorList>
            <person name="Kim H.M."/>
            <person name="Jeon C.O."/>
        </authorList>
    </citation>
    <scope>NUCLEOTIDE SEQUENCE [LARGE SCALE GENOMIC DNA]</scope>
    <source>
        <strain evidence="1 2">PeD5</strain>
    </source>
</reference>
<sequence length="70" mass="7474">MDTIGVVLLVQEGRLRLLDAEGRGHVFLLSPSAPLEAQELAALPGRRVRLSHHAAPRLMAGIVTAIEVLA</sequence>
<comment type="caution">
    <text evidence="1">The sequence shown here is derived from an EMBL/GenBank/DDBJ whole genome shotgun (WGS) entry which is preliminary data.</text>
</comment>
<gene>
    <name evidence="1" type="ORF">G3576_08675</name>
</gene>
<dbReference type="Proteomes" id="UP000475385">
    <property type="component" value="Unassembled WGS sequence"/>
</dbReference>
<protein>
    <submittedName>
        <fullName evidence="1">Uncharacterized protein</fullName>
    </submittedName>
</protein>
<reference evidence="1 2" key="2">
    <citation type="submission" date="2020-03" db="EMBL/GenBank/DDBJ databases">
        <title>Roseomonas stagni sp. nov., isolated from pond water in Japan.</title>
        <authorList>
            <person name="Furuhata K."/>
            <person name="Miyamoto H."/>
            <person name="Goto K."/>
        </authorList>
    </citation>
    <scope>NUCLEOTIDE SEQUENCE [LARGE SCALE GENOMIC DNA]</scope>
    <source>
        <strain evidence="1 2">PeD5</strain>
    </source>
</reference>
<evidence type="ECO:0000313" key="1">
    <source>
        <dbReference type="EMBL" id="NGM20085.1"/>
    </source>
</evidence>
<accession>A0A6M1LIB9</accession>
<name>A0A6M1LIB9_9PROT</name>
<keyword evidence="2" id="KW-1185">Reference proteome</keyword>
<dbReference type="EMBL" id="JAAIKB010000003">
    <property type="protein sequence ID" value="NGM20085.1"/>
    <property type="molecule type" value="Genomic_DNA"/>
</dbReference>
<organism evidence="1 2">
    <name type="scientific">Falsiroseomonas algicola</name>
    <dbReference type="NCBI Taxonomy" id="2716930"/>
    <lineage>
        <taxon>Bacteria</taxon>
        <taxon>Pseudomonadati</taxon>
        <taxon>Pseudomonadota</taxon>
        <taxon>Alphaproteobacteria</taxon>
        <taxon>Acetobacterales</taxon>
        <taxon>Roseomonadaceae</taxon>
        <taxon>Falsiroseomonas</taxon>
    </lineage>
</organism>
<proteinExistence type="predicted"/>
<dbReference type="RefSeq" id="WP_164693999.1">
    <property type="nucleotide sequence ID" value="NZ_JAAIKB010000003.1"/>
</dbReference>
<dbReference type="AlphaFoldDB" id="A0A6M1LIB9"/>
<evidence type="ECO:0000313" key="2">
    <source>
        <dbReference type="Proteomes" id="UP000475385"/>
    </source>
</evidence>